<feature type="non-terminal residue" evidence="1">
    <location>
        <position position="1"/>
    </location>
</feature>
<keyword evidence="2" id="KW-1185">Reference proteome</keyword>
<accession>A0A3L5TU90</accession>
<dbReference type="AlphaFoldDB" id="A0A3L5TU90"/>
<reference evidence="1 2" key="1">
    <citation type="journal article" date="2016" name="PLoS ONE">
        <title>A First Insight into the Genome of the Filter-Feeder Mussel Mytilus galloprovincialis.</title>
        <authorList>
            <person name="Murgarella M."/>
            <person name="Puiu D."/>
            <person name="Novoa B."/>
            <person name="Figueras A."/>
            <person name="Posada D."/>
            <person name="Canchaya C."/>
        </authorList>
    </citation>
    <scope>NUCLEOTIDE SEQUENCE [LARGE SCALE GENOMIC DNA]</scope>
    <source>
        <tissue evidence="1">Muscle</tissue>
    </source>
</reference>
<dbReference type="Proteomes" id="UP000266721">
    <property type="component" value="Unassembled WGS sequence"/>
</dbReference>
<protein>
    <submittedName>
        <fullName evidence="1">Uncharacterized protein</fullName>
    </submittedName>
</protein>
<dbReference type="EMBL" id="KV582707">
    <property type="protein sequence ID" value="OPL33491.1"/>
    <property type="molecule type" value="Genomic_DNA"/>
</dbReference>
<gene>
    <name evidence="1" type="ORF">AM593_07385</name>
</gene>
<name>A0A3L5TU90_MYTGA</name>
<organism evidence="1 2">
    <name type="scientific">Mytilus galloprovincialis</name>
    <name type="common">Mediterranean mussel</name>
    <dbReference type="NCBI Taxonomy" id="29158"/>
    <lineage>
        <taxon>Eukaryota</taxon>
        <taxon>Metazoa</taxon>
        <taxon>Spiralia</taxon>
        <taxon>Lophotrochozoa</taxon>
        <taxon>Mollusca</taxon>
        <taxon>Bivalvia</taxon>
        <taxon>Autobranchia</taxon>
        <taxon>Pteriomorphia</taxon>
        <taxon>Mytilida</taxon>
        <taxon>Mytiloidea</taxon>
        <taxon>Mytilidae</taxon>
        <taxon>Mytilinae</taxon>
        <taxon>Mytilus</taxon>
    </lineage>
</organism>
<comment type="caution">
    <text evidence="1">The sequence shown here is derived from an EMBL/GenBank/DDBJ whole genome shotgun (WGS) entry which is preliminary data.</text>
</comment>
<sequence>LTESEETESQIVKIDDVNVYGNVLSVSKYKIMIGGLKAAIYEKQKGENFKKEYEILQKGLLYPHVEGSKEENKVRNRFLSLWPCM</sequence>
<evidence type="ECO:0000313" key="2">
    <source>
        <dbReference type="Proteomes" id="UP000266721"/>
    </source>
</evidence>
<proteinExistence type="predicted"/>
<evidence type="ECO:0000313" key="1">
    <source>
        <dbReference type="EMBL" id="OPL33491.1"/>
    </source>
</evidence>